<organism evidence="6">
    <name type="scientific">uncultured Ignavibacteria bacterium Rifle_16ft_4_minimus_38491</name>
    <dbReference type="NCBI Taxonomy" id="1665105"/>
    <lineage>
        <taxon>Bacteria</taxon>
        <taxon>Pseudomonadati</taxon>
        <taxon>Ignavibacteriota</taxon>
        <taxon>Ignavibacteria</taxon>
        <taxon>environmental samples</taxon>
    </lineage>
</organism>
<comment type="similarity">
    <text evidence="1 5">Belongs to the universal ribosomal protein uL29 family.</text>
</comment>
<dbReference type="GO" id="GO:0006412">
    <property type="term" value="P:translation"/>
    <property type="evidence" value="ECO:0007669"/>
    <property type="project" value="UniProtKB-UniRule"/>
</dbReference>
<proteinExistence type="inferred from homology"/>
<name>A0A0H4T7A5_9BACT</name>
<evidence type="ECO:0000256" key="5">
    <source>
        <dbReference type="HAMAP-Rule" id="MF_00374"/>
    </source>
</evidence>
<evidence type="ECO:0000313" key="6">
    <source>
        <dbReference type="EMBL" id="AKQ03733.1"/>
    </source>
</evidence>
<gene>
    <name evidence="5 6" type="primary">rpmC</name>
</gene>
<keyword evidence="2 5" id="KW-0689">Ribosomal protein</keyword>
<evidence type="ECO:0000256" key="3">
    <source>
        <dbReference type="ARBA" id="ARBA00023274"/>
    </source>
</evidence>
<dbReference type="InterPro" id="IPR018254">
    <property type="entry name" value="Ribosomal_uL29_CS"/>
</dbReference>
<dbReference type="AlphaFoldDB" id="A0A0H4T7A5"/>
<dbReference type="InterPro" id="IPR001854">
    <property type="entry name" value="Ribosomal_uL29"/>
</dbReference>
<keyword evidence="3 5" id="KW-0687">Ribonucleoprotein</keyword>
<evidence type="ECO:0000256" key="2">
    <source>
        <dbReference type="ARBA" id="ARBA00022980"/>
    </source>
</evidence>
<dbReference type="GO" id="GO:0005840">
    <property type="term" value="C:ribosome"/>
    <property type="evidence" value="ECO:0007669"/>
    <property type="project" value="UniProtKB-KW"/>
</dbReference>
<accession>A0A0H4T7A5</accession>
<evidence type="ECO:0000256" key="4">
    <source>
        <dbReference type="ARBA" id="ARBA00035204"/>
    </source>
</evidence>
<sequence length="78" mass="8961">MKIHDIREIKTPELIKQIEEERKNLTDLKFAHQLKQLTNTSKLKALKKDIAKMLTVLKERSIAEKKSVTTNSTEGAKS</sequence>
<dbReference type="InterPro" id="IPR036049">
    <property type="entry name" value="Ribosomal_uL29_sf"/>
</dbReference>
<dbReference type="NCBIfam" id="TIGR00012">
    <property type="entry name" value="L29"/>
    <property type="match status" value="1"/>
</dbReference>
<reference evidence="6" key="1">
    <citation type="journal article" date="2015" name="ISME J.">
        <title>Aquifer environment selects for microbial species cohorts in sediment and groundwater.</title>
        <authorList>
            <person name="Hug L.A."/>
            <person name="Thomas B.C."/>
            <person name="Brown C.T."/>
            <person name="Frischkorn K.R."/>
            <person name="Williams K.H."/>
            <person name="Tringe S.G."/>
            <person name="Banfield J.F."/>
        </authorList>
    </citation>
    <scope>NUCLEOTIDE SEQUENCE</scope>
</reference>
<evidence type="ECO:0000256" key="1">
    <source>
        <dbReference type="ARBA" id="ARBA00009254"/>
    </source>
</evidence>
<dbReference type="SUPFAM" id="SSF46561">
    <property type="entry name" value="Ribosomal protein L29 (L29p)"/>
    <property type="match status" value="1"/>
</dbReference>
<dbReference type="GO" id="GO:1990904">
    <property type="term" value="C:ribonucleoprotein complex"/>
    <property type="evidence" value="ECO:0007669"/>
    <property type="project" value="UniProtKB-KW"/>
</dbReference>
<protein>
    <recommendedName>
        <fullName evidence="4 5">Large ribosomal subunit protein uL29</fullName>
    </recommendedName>
</protein>
<dbReference type="Gene3D" id="1.10.287.310">
    <property type="match status" value="1"/>
</dbReference>
<dbReference type="EMBL" id="KT007020">
    <property type="protein sequence ID" value="AKQ03733.1"/>
    <property type="molecule type" value="Genomic_DNA"/>
</dbReference>
<dbReference type="HAMAP" id="MF_00374">
    <property type="entry name" value="Ribosomal_uL29"/>
    <property type="match status" value="1"/>
</dbReference>
<dbReference type="Pfam" id="PF00831">
    <property type="entry name" value="Ribosomal_L29"/>
    <property type="match status" value="1"/>
</dbReference>
<dbReference type="GO" id="GO:0003735">
    <property type="term" value="F:structural constituent of ribosome"/>
    <property type="evidence" value="ECO:0007669"/>
    <property type="project" value="InterPro"/>
</dbReference>
<dbReference type="PROSITE" id="PS00579">
    <property type="entry name" value="RIBOSOMAL_L29"/>
    <property type="match status" value="1"/>
</dbReference>
<dbReference type="CDD" id="cd00427">
    <property type="entry name" value="Ribosomal_L29_HIP"/>
    <property type="match status" value="1"/>
</dbReference>